<feature type="domain" description="Protein kinase" evidence="4">
    <location>
        <begin position="583"/>
        <end position="936"/>
    </location>
</feature>
<reference evidence="6" key="1">
    <citation type="submission" date="2021-07" db="EMBL/GenBank/DDBJ databases">
        <authorList>
            <person name="Durling M."/>
        </authorList>
    </citation>
    <scope>NUCLEOTIDE SEQUENCE</scope>
</reference>
<dbReference type="InterPro" id="IPR011009">
    <property type="entry name" value="Kinase-like_dom_sf"/>
</dbReference>
<feature type="compositionally biased region" description="Low complexity" evidence="3">
    <location>
        <begin position="308"/>
        <end position="318"/>
    </location>
</feature>
<feature type="compositionally biased region" description="Low complexity" evidence="3">
    <location>
        <begin position="391"/>
        <end position="402"/>
    </location>
</feature>
<feature type="compositionally biased region" description="Pro residues" evidence="3">
    <location>
        <begin position="1136"/>
        <end position="1145"/>
    </location>
</feature>
<keyword evidence="1" id="KW-0597">Phosphoprotein</keyword>
<dbReference type="InterPro" id="IPR036361">
    <property type="entry name" value="SAP_dom_sf"/>
</dbReference>
<dbReference type="Gene3D" id="1.10.510.10">
    <property type="entry name" value="Transferase(Phosphotransferase) domain 1"/>
    <property type="match status" value="1"/>
</dbReference>
<evidence type="ECO:0008006" key="8">
    <source>
        <dbReference type="Google" id="ProtNLM"/>
    </source>
</evidence>
<comment type="similarity">
    <text evidence="2">Belongs to the SAP domain-containing ribonucleoprotein family.</text>
</comment>
<dbReference type="PANTHER" id="PTHR46551">
    <property type="entry name" value="SAP DOMAIN-CONTAINING RIBONUCLEOPROTEIN"/>
    <property type="match status" value="1"/>
</dbReference>
<feature type="domain" description="SAP" evidence="5">
    <location>
        <begin position="58"/>
        <end position="92"/>
    </location>
</feature>
<evidence type="ECO:0000259" key="5">
    <source>
        <dbReference type="PROSITE" id="PS50800"/>
    </source>
</evidence>
<dbReference type="GO" id="GO:0016973">
    <property type="term" value="P:poly(A)+ mRNA export from nucleus"/>
    <property type="evidence" value="ECO:0007669"/>
    <property type="project" value="TreeGrafter"/>
</dbReference>
<sequence length="1193" mass="132369">MANPGGQGGMVFDSLSVADLRQECEDRGLEIWGSKEELLTRLDAYYGVVRAPTNGHVFNDLLVKDLRAQCKDRHISTGGTKPVLIERLDEYEWEWRHSRETRLVDLKAECKKFKLKGYSSLRKEQLIQRLDEYYNYRRPGDIPPPAPNPFPANVPPNPFQNLPIDRPPEIVHPVPPPNPFQNLPIDRPPEIVHPVPPPNPFQNLPIDRPPEIVHPVPAPNPFPPNVPPNPVSVPVPAAPITLFDPNQRRTRRSSSSLNPNRALPPVPQIVLFPAPGPNHPRRRRLSVPNPDTPFLKLPPRAPNKRARSLLANPNQALPPLSPRRPPPYPPRPEDDPYQDPITGHALHFAQNVASTSRKRPRSSTGNNEDGDAPSSSKYVKLPNEVRVAAIPQQTQPPSGPSTNRQGARGSGASAPPTEPAFRNKRFVVRATRLILDSKRNKKEKREIISAFVDQDFKSKEYDGKVVAQYAPLGSGAGPSDDWMTVEDWVEFEKDTEAGEAKGGEKAAQRSGWRGAKDRAEDGSSSDSSEESDPESREINPYEGKPRYDVFGGEGTTEEWFASEPQWEERVGAGTGHRWRGTKYLQTRSNGTGFMGLWEREPLEEGENDRNTMGGIPTGIDKLVVKQLFSGIPRERYEREIGFHDQLTKTGSKHIVAKYGSDEVKLKSNKSSQRIFMEYCENGNFRRFMKLLKRERPITDPLSEEFCWRYLECLASALAIMEHGNEDEAGPSWDTPLIHNDINEDTIMAGTTDSEQHTRTLALKLMEFGKTRVYDRRVENDETTGTSRGSGSGETRASKRALADTNRRATSATNVWQMGRMFSKVITRDRIEAEFEENSAIKYMRQSAGEDHVMWWGDPQTDRPRRSRKLRDYEKDFFLLKPDIHASPTRFIMTMGKSVLKAPYSVTLRCVVLKMLAYEQRDRITSRELLKVCRDSLRILRAADRQMEEIPINLPSETSGLESGERSGGETSGEIKRPPSAQDSTVATSPSAGHDQGGDQPVSPPVVTHNDQIPHLTPEEPPSIDSILSAQALTAVASPSVGLDQGGDQPTSPPVDDNEPLPIDSIISAQDPTAVVASPSAGHDQGGDQPTSPPVDDNQIYHPAPDEPPPIDPIISAQDPTAVASSDVDLDQGGDQPAPPPVPPPVVTQDDQISSSTPDEPPAIGSMIMNDLREIGDGIMRYVGSWNFPFGGNR</sequence>
<organism evidence="6 7">
    <name type="scientific">Hymenoscyphus fraxineus</name>
    <dbReference type="NCBI Taxonomy" id="746836"/>
    <lineage>
        <taxon>Eukaryota</taxon>
        <taxon>Fungi</taxon>
        <taxon>Dikarya</taxon>
        <taxon>Ascomycota</taxon>
        <taxon>Pezizomycotina</taxon>
        <taxon>Leotiomycetes</taxon>
        <taxon>Helotiales</taxon>
        <taxon>Helotiaceae</taxon>
        <taxon>Hymenoscyphus</taxon>
    </lineage>
</organism>
<gene>
    <name evidence="6" type="ORF">HYFRA_00000341</name>
</gene>
<evidence type="ECO:0000256" key="3">
    <source>
        <dbReference type="SAM" id="MobiDB-lite"/>
    </source>
</evidence>
<evidence type="ECO:0000313" key="6">
    <source>
        <dbReference type="EMBL" id="CAG8957998.1"/>
    </source>
</evidence>
<feature type="region of interest" description="Disordered" evidence="3">
    <location>
        <begin position="1038"/>
        <end position="1163"/>
    </location>
</feature>
<comment type="caution">
    <text evidence="6">The sequence shown here is derived from an EMBL/GenBank/DDBJ whole genome shotgun (WGS) entry which is preliminary data.</text>
</comment>
<dbReference type="GO" id="GO:0005524">
    <property type="term" value="F:ATP binding"/>
    <property type="evidence" value="ECO:0007669"/>
    <property type="project" value="InterPro"/>
</dbReference>
<feature type="region of interest" description="Disordered" evidence="3">
    <location>
        <begin position="775"/>
        <end position="808"/>
    </location>
</feature>
<dbReference type="PANTHER" id="PTHR46551:SF1">
    <property type="entry name" value="SAP DOMAIN-CONTAINING RIBONUCLEOPROTEIN"/>
    <property type="match status" value="1"/>
</dbReference>
<dbReference type="AlphaFoldDB" id="A0A9N9PWN9"/>
<feature type="compositionally biased region" description="Low complexity" evidence="3">
    <location>
        <begin position="782"/>
        <end position="794"/>
    </location>
</feature>
<feature type="compositionally biased region" description="Basic and acidic residues" evidence="3">
    <location>
        <begin position="533"/>
        <end position="547"/>
    </location>
</feature>
<feature type="compositionally biased region" description="Basic and acidic residues" evidence="3">
    <location>
        <begin position="962"/>
        <end position="976"/>
    </location>
</feature>
<name>A0A9N9PWN9_9HELO</name>
<feature type="domain" description="SAP" evidence="5">
    <location>
        <begin position="12"/>
        <end position="46"/>
    </location>
</feature>
<proteinExistence type="inferred from homology"/>
<dbReference type="InterPro" id="IPR000719">
    <property type="entry name" value="Prot_kinase_dom"/>
</dbReference>
<dbReference type="OrthoDB" id="5837849at2759"/>
<evidence type="ECO:0000256" key="1">
    <source>
        <dbReference type="ARBA" id="ARBA00022553"/>
    </source>
</evidence>
<accession>A0A9N9PWN9</accession>
<feature type="region of interest" description="Disordered" evidence="3">
    <location>
        <begin position="237"/>
        <end position="377"/>
    </location>
</feature>
<dbReference type="SUPFAM" id="SSF56112">
    <property type="entry name" value="Protein kinase-like (PK-like)"/>
    <property type="match status" value="1"/>
</dbReference>
<feature type="compositionally biased region" description="Pro residues" evidence="3">
    <location>
        <begin position="319"/>
        <end position="330"/>
    </location>
</feature>
<feature type="region of interest" description="Disordered" evidence="3">
    <location>
        <begin position="494"/>
        <end position="547"/>
    </location>
</feature>
<feature type="compositionally biased region" description="Polar residues" evidence="3">
    <location>
        <begin position="980"/>
        <end position="990"/>
    </location>
</feature>
<evidence type="ECO:0000313" key="7">
    <source>
        <dbReference type="Proteomes" id="UP000696280"/>
    </source>
</evidence>
<feature type="compositionally biased region" description="Polar residues" evidence="3">
    <location>
        <begin position="1148"/>
        <end position="1157"/>
    </location>
</feature>
<keyword evidence="7" id="KW-1185">Reference proteome</keyword>
<dbReference type="Gene3D" id="1.10.720.30">
    <property type="entry name" value="SAP domain"/>
    <property type="match status" value="2"/>
</dbReference>
<feature type="compositionally biased region" description="Basic and acidic residues" evidence="3">
    <location>
        <begin position="494"/>
        <end position="507"/>
    </location>
</feature>
<dbReference type="Pfam" id="PF02037">
    <property type="entry name" value="SAP"/>
    <property type="match status" value="2"/>
</dbReference>
<dbReference type="GO" id="GO:0005634">
    <property type="term" value="C:nucleus"/>
    <property type="evidence" value="ECO:0007669"/>
    <property type="project" value="TreeGrafter"/>
</dbReference>
<evidence type="ECO:0000256" key="2">
    <source>
        <dbReference type="ARBA" id="ARBA00046328"/>
    </source>
</evidence>
<feature type="region of interest" description="Disordered" evidence="3">
    <location>
        <begin position="389"/>
        <end position="419"/>
    </location>
</feature>
<dbReference type="InterPro" id="IPR003034">
    <property type="entry name" value="SAP_dom"/>
</dbReference>
<feature type="region of interest" description="Disordered" evidence="3">
    <location>
        <begin position="949"/>
        <end position="1022"/>
    </location>
</feature>
<dbReference type="PROSITE" id="PS50800">
    <property type="entry name" value="SAP"/>
    <property type="match status" value="2"/>
</dbReference>
<dbReference type="EMBL" id="CAJVRL010000081">
    <property type="protein sequence ID" value="CAG8957998.1"/>
    <property type="molecule type" value="Genomic_DNA"/>
</dbReference>
<dbReference type="Proteomes" id="UP000696280">
    <property type="component" value="Unassembled WGS sequence"/>
</dbReference>
<dbReference type="GO" id="GO:0004672">
    <property type="term" value="F:protein kinase activity"/>
    <property type="evidence" value="ECO:0007669"/>
    <property type="project" value="InterPro"/>
</dbReference>
<protein>
    <recommendedName>
        <fullName evidence="8">SAP domain-containing protein</fullName>
    </recommendedName>
</protein>
<dbReference type="InterPro" id="IPR052240">
    <property type="entry name" value="SAP_domain_ribonucleoprotein"/>
</dbReference>
<evidence type="ECO:0000259" key="4">
    <source>
        <dbReference type="PROSITE" id="PS50011"/>
    </source>
</evidence>
<feature type="compositionally biased region" description="Polar residues" evidence="3">
    <location>
        <begin position="362"/>
        <end position="377"/>
    </location>
</feature>
<dbReference type="SUPFAM" id="SSF68906">
    <property type="entry name" value="SAP domain"/>
    <property type="match status" value="2"/>
</dbReference>
<dbReference type="SMART" id="SM00513">
    <property type="entry name" value="SAP"/>
    <property type="match status" value="3"/>
</dbReference>
<dbReference type="PROSITE" id="PS50011">
    <property type="entry name" value="PROTEIN_KINASE_DOM"/>
    <property type="match status" value="1"/>
</dbReference>